<dbReference type="Gene3D" id="3.40.30.10">
    <property type="entry name" value="Glutaredoxin"/>
    <property type="match status" value="1"/>
</dbReference>
<dbReference type="GO" id="GO:0045454">
    <property type="term" value="P:cell redox homeostasis"/>
    <property type="evidence" value="ECO:0007669"/>
    <property type="project" value="InterPro"/>
</dbReference>
<comment type="function">
    <text evidence="6">Has a glutathione-disulfide oxidoreductase activity in the presence of NADPH and glutathione reductase. Reduces low molecular weight disulfides and proteins.</text>
</comment>
<protein>
    <recommendedName>
        <fullName evidence="6">Glutaredoxin</fullName>
    </recommendedName>
</protein>
<dbReference type="PRINTS" id="PR00160">
    <property type="entry name" value="GLUTAREDOXIN"/>
</dbReference>
<dbReference type="InterPro" id="IPR002109">
    <property type="entry name" value="Glutaredoxin"/>
</dbReference>
<evidence type="ECO:0000256" key="1">
    <source>
        <dbReference type="ARBA" id="ARBA00007787"/>
    </source>
</evidence>
<dbReference type="Proteomes" id="UP000242857">
    <property type="component" value="Unassembled WGS sequence"/>
</dbReference>
<dbReference type="OrthoDB" id="9814618at2"/>
<organism evidence="8 9">
    <name type="scientific">Thermomonas hydrothermalis</name>
    <dbReference type="NCBI Taxonomy" id="213588"/>
    <lineage>
        <taxon>Bacteria</taxon>
        <taxon>Pseudomonadati</taxon>
        <taxon>Pseudomonadota</taxon>
        <taxon>Gammaproteobacteria</taxon>
        <taxon>Lysobacterales</taxon>
        <taxon>Lysobacteraceae</taxon>
        <taxon>Thermomonas</taxon>
    </lineage>
</organism>
<name>A0A1M4Y658_9GAMM</name>
<accession>A0A1M4Y658</accession>
<dbReference type="STRING" id="213588.SAMN02745204_01612"/>
<dbReference type="GO" id="GO:0034599">
    <property type="term" value="P:cellular response to oxidative stress"/>
    <property type="evidence" value="ECO:0007669"/>
    <property type="project" value="TreeGrafter"/>
</dbReference>
<dbReference type="InterPro" id="IPR011900">
    <property type="entry name" value="GRX_bact"/>
</dbReference>
<evidence type="ECO:0000256" key="2">
    <source>
        <dbReference type="ARBA" id="ARBA00022448"/>
    </source>
</evidence>
<keyword evidence="5 6" id="KW-0676">Redox-active center</keyword>
<dbReference type="RefSeq" id="WP_084602414.1">
    <property type="nucleotide sequence ID" value="NZ_FQUK01000025.1"/>
</dbReference>
<dbReference type="Pfam" id="PF00462">
    <property type="entry name" value="Glutaredoxin"/>
    <property type="match status" value="1"/>
</dbReference>
<evidence type="ECO:0000256" key="4">
    <source>
        <dbReference type="ARBA" id="ARBA00023157"/>
    </source>
</evidence>
<keyword evidence="4" id="KW-1015">Disulfide bond</keyword>
<dbReference type="GO" id="GO:0005737">
    <property type="term" value="C:cytoplasm"/>
    <property type="evidence" value="ECO:0007669"/>
    <property type="project" value="TreeGrafter"/>
</dbReference>
<dbReference type="InterPro" id="IPR036249">
    <property type="entry name" value="Thioredoxin-like_sf"/>
</dbReference>
<proteinExistence type="inferred from homology"/>
<feature type="domain" description="Glutaredoxin" evidence="7">
    <location>
        <begin position="28"/>
        <end position="87"/>
    </location>
</feature>
<evidence type="ECO:0000256" key="3">
    <source>
        <dbReference type="ARBA" id="ARBA00022982"/>
    </source>
</evidence>
<gene>
    <name evidence="8" type="ORF">SAMN02745204_01612</name>
</gene>
<dbReference type="PROSITE" id="PS51354">
    <property type="entry name" value="GLUTAREDOXIN_2"/>
    <property type="match status" value="1"/>
</dbReference>
<keyword evidence="3 6" id="KW-0249">Electron transport</keyword>
<keyword evidence="6" id="KW-0963">Cytoplasm</keyword>
<dbReference type="SUPFAM" id="SSF52833">
    <property type="entry name" value="Thioredoxin-like"/>
    <property type="match status" value="1"/>
</dbReference>
<dbReference type="CDD" id="cd03418">
    <property type="entry name" value="GRX_GRXb_1_3_like"/>
    <property type="match status" value="1"/>
</dbReference>
<dbReference type="InterPro" id="IPR014025">
    <property type="entry name" value="Glutaredoxin_subgr"/>
</dbReference>
<dbReference type="AlphaFoldDB" id="A0A1M4Y658"/>
<evidence type="ECO:0000313" key="9">
    <source>
        <dbReference type="Proteomes" id="UP000242857"/>
    </source>
</evidence>
<evidence type="ECO:0000256" key="5">
    <source>
        <dbReference type="ARBA" id="ARBA00023284"/>
    </source>
</evidence>
<dbReference type="PANTHER" id="PTHR45694">
    <property type="entry name" value="GLUTAREDOXIN 2"/>
    <property type="match status" value="1"/>
</dbReference>
<evidence type="ECO:0000256" key="6">
    <source>
        <dbReference type="RuleBase" id="RU364065"/>
    </source>
</evidence>
<dbReference type="NCBIfam" id="TIGR02181">
    <property type="entry name" value="GRX_bact"/>
    <property type="match status" value="1"/>
</dbReference>
<sequence>MASQVIFDQNSRFPVQEIRVNDTPHPPITVYSTAVCPYCVMAKNFLQSKGCTWTEIRVDTDPSERERMIARTGRTSVPQIFIGEVHVGGYDDMMALHRAGKLDALLKGEVA</sequence>
<dbReference type="InterPro" id="IPR011767">
    <property type="entry name" value="GLR_AS"/>
</dbReference>
<reference evidence="9" key="1">
    <citation type="submission" date="2016-11" db="EMBL/GenBank/DDBJ databases">
        <authorList>
            <person name="Varghese N."/>
            <person name="Submissions S."/>
        </authorList>
    </citation>
    <scope>NUCLEOTIDE SEQUENCE [LARGE SCALE GENOMIC DNA]</scope>
    <source>
        <strain evidence="9">DSM 14834</strain>
    </source>
</reference>
<keyword evidence="9" id="KW-1185">Reference proteome</keyword>
<comment type="similarity">
    <text evidence="1 6">Belongs to the glutaredoxin family.</text>
</comment>
<evidence type="ECO:0000259" key="7">
    <source>
        <dbReference type="Pfam" id="PF00462"/>
    </source>
</evidence>
<keyword evidence="2 6" id="KW-0813">Transport</keyword>
<dbReference type="PANTHER" id="PTHR45694:SF18">
    <property type="entry name" value="GLUTAREDOXIN-1-RELATED"/>
    <property type="match status" value="1"/>
</dbReference>
<dbReference type="PROSITE" id="PS00195">
    <property type="entry name" value="GLUTAREDOXIN_1"/>
    <property type="match status" value="1"/>
</dbReference>
<dbReference type="EMBL" id="FQUK01000025">
    <property type="protein sequence ID" value="SHF01159.1"/>
    <property type="molecule type" value="Genomic_DNA"/>
</dbReference>
<evidence type="ECO:0000313" key="8">
    <source>
        <dbReference type="EMBL" id="SHF01159.1"/>
    </source>
</evidence>
<dbReference type="GO" id="GO:0015038">
    <property type="term" value="F:glutathione disulfide oxidoreductase activity"/>
    <property type="evidence" value="ECO:0007669"/>
    <property type="project" value="UniProtKB-UniRule"/>
</dbReference>